<evidence type="ECO:0000256" key="7">
    <source>
        <dbReference type="SAM" id="Phobius"/>
    </source>
</evidence>
<dbReference type="PANTHER" id="PTHR16189:SF0">
    <property type="entry name" value="TRANSMEMBRANE PROTEIN 104"/>
    <property type="match status" value="1"/>
</dbReference>
<evidence type="ECO:0000313" key="9">
    <source>
        <dbReference type="Proteomes" id="UP000515156"/>
    </source>
</evidence>
<protein>
    <submittedName>
        <fullName evidence="10 11">Transmembrane protein 104</fullName>
    </submittedName>
</protein>
<feature type="transmembrane region" description="Helical" evidence="7">
    <location>
        <begin position="55"/>
        <end position="83"/>
    </location>
</feature>
<evidence type="ECO:0000256" key="6">
    <source>
        <dbReference type="ARBA" id="ARBA00038166"/>
    </source>
</evidence>
<feature type="transmembrane region" description="Helical" evidence="7">
    <location>
        <begin position="30"/>
        <end position="49"/>
    </location>
</feature>
<dbReference type="OrthoDB" id="294541at2759"/>
<dbReference type="RefSeq" id="XP_030064190.1">
    <property type="nucleotide sequence ID" value="XM_030208330.1"/>
</dbReference>
<feature type="transmembrane region" description="Helical" evidence="7">
    <location>
        <begin position="408"/>
        <end position="427"/>
    </location>
</feature>
<dbReference type="Pfam" id="PF01490">
    <property type="entry name" value="Aa_trans"/>
    <property type="match status" value="2"/>
</dbReference>
<name>A0A6P7YM33_9AMPH</name>
<dbReference type="GO" id="GO:0016020">
    <property type="term" value="C:membrane"/>
    <property type="evidence" value="ECO:0007669"/>
    <property type="project" value="UniProtKB-SubCell"/>
</dbReference>
<keyword evidence="3 7" id="KW-1133">Transmembrane helix</keyword>
<dbReference type="CTD" id="54868"/>
<feature type="transmembrane region" description="Helical" evidence="7">
    <location>
        <begin position="253"/>
        <end position="270"/>
    </location>
</feature>
<comment type="similarity">
    <text evidence="6">Belongs to the TMEM104 family.</text>
</comment>
<keyword evidence="9" id="KW-1185">Reference proteome</keyword>
<evidence type="ECO:0000256" key="1">
    <source>
        <dbReference type="ARBA" id="ARBA00004141"/>
    </source>
</evidence>
<feature type="transmembrane region" description="Helical" evidence="7">
    <location>
        <begin position="361"/>
        <end position="387"/>
    </location>
</feature>
<evidence type="ECO:0000256" key="5">
    <source>
        <dbReference type="ARBA" id="ARBA00023180"/>
    </source>
</evidence>
<feature type="transmembrane region" description="Helical" evidence="7">
    <location>
        <begin position="320"/>
        <end position="341"/>
    </location>
</feature>
<evidence type="ECO:0000256" key="2">
    <source>
        <dbReference type="ARBA" id="ARBA00022692"/>
    </source>
</evidence>
<evidence type="ECO:0000256" key="3">
    <source>
        <dbReference type="ARBA" id="ARBA00022989"/>
    </source>
</evidence>
<organism evidence="9 10">
    <name type="scientific">Microcaecilia unicolor</name>
    <dbReference type="NCBI Taxonomy" id="1415580"/>
    <lineage>
        <taxon>Eukaryota</taxon>
        <taxon>Metazoa</taxon>
        <taxon>Chordata</taxon>
        <taxon>Craniata</taxon>
        <taxon>Vertebrata</taxon>
        <taxon>Euteleostomi</taxon>
        <taxon>Amphibia</taxon>
        <taxon>Gymnophiona</taxon>
        <taxon>Siphonopidae</taxon>
        <taxon>Microcaecilia</taxon>
    </lineage>
</organism>
<evidence type="ECO:0000256" key="4">
    <source>
        <dbReference type="ARBA" id="ARBA00023136"/>
    </source>
</evidence>
<dbReference type="Proteomes" id="UP000515156">
    <property type="component" value="Chromosome 6"/>
</dbReference>
<sequence>MADSSSLVAFSNPSKMAGEITETGELYSPYVGLVYMFNLIVGTGALTMPKAFATAGWLVSLVLIMFLGFMSFMTTTFVTEAMAAANAQLRWKRQEKEKVEEDDSCSSECSDNENLIQDGLEWSETRPILSVQRRGSRDFFEIVERVEMGQMASMFFHKVGINLFYFCIIIYLYGDLAIYAAAVPISLMQVTCSTGNQSCSVGKEMKNDTDQCWGSLRRIDAYRIYLVAFTLLLGPFTFFNVQKTKYLQILTSLMRWIAFTIMIILALVRISKGQGDGHPSLGQLSGIRNLFGVCVYSFMCQHSLPSLVTPISRKKHLTQLVLLDYTLILAFYSLLSFTAIFCFQNDILMDMYTLNFANCDIINLAFIRYFLGLFPVFTISTNFPIIAVTLRNNWKTLFHREGGTYPWLVDRIVFPLITLAPPILVAFCTHDLESLVGITGAYAGNGIQYIIPAFLVYCSRKQMQLIFNGNIVNKYQSPFRHTCWIWFVLVWAFSCLLFVTANIILSETKL</sequence>
<dbReference type="RefSeq" id="XP_030064192.1">
    <property type="nucleotide sequence ID" value="XM_030208332.1"/>
</dbReference>
<dbReference type="AlphaFoldDB" id="A0A6P7YM33"/>
<feature type="domain" description="Amino acid transporter transmembrane" evidence="8">
    <location>
        <begin position="135"/>
        <end position="473"/>
    </location>
</feature>
<dbReference type="GeneID" id="115473397"/>
<comment type="subcellular location">
    <subcellularLocation>
        <location evidence="1">Membrane</location>
        <topology evidence="1">Multi-pass membrane protein</topology>
    </subcellularLocation>
</comment>
<dbReference type="InterPro" id="IPR013057">
    <property type="entry name" value="AA_transpt_TM"/>
</dbReference>
<evidence type="ECO:0000313" key="10">
    <source>
        <dbReference type="RefSeq" id="XP_030064190.1"/>
    </source>
</evidence>
<keyword evidence="5" id="KW-0325">Glycoprotein</keyword>
<feature type="transmembrane region" description="Helical" evidence="7">
    <location>
        <begin position="155"/>
        <end position="174"/>
    </location>
</feature>
<feature type="transmembrane region" description="Helical" evidence="7">
    <location>
        <begin position="290"/>
        <end position="308"/>
    </location>
</feature>
<feature type="transmembrane region" description="Helical" evidence="7">
    <location>
        <begin position="439"/>
        <end position="458"/>
    </location>
</feature>
<gene>
    <name evidence="10 11" type="primary">TMEM104</name>
</gene>
<dbReference type="PANTHER" id="PTHR16189">
    <property type="entry name" value="TRANSMEMBRANE PROTEIN 104-RELATED"/>
    <property type="match status" value="1"/>
</dbReference>
<feature type="domain" description="Amino acid transporter transmembrane" evidence="8">
    <location>
        <begin position="35"/>
        <end position="80"/>
    </location>
</feature>
<evidence type="ECO:0000313" key="11">
    <source>
        <dbReference type="RefSeq" id="XP_030064192.1"/>
    </source>
</evidence>
<reference evidence="10 11" key="1">
    <citation type="submission" date="2025-04" db="UniProtKB">
        <authorList>
            <consortium name="RefSeq"/>
        </authorList>
    </citation>
    <scope>IDENTIFICATION</scope>
</reference>
<feature type="transmembrane region" description="Helical" evidence="7">
    <location>
        <begin position="483"/>
        <end position="505"/>
    </location>
</feature>
<accession>A0A6P7YM33</accession>
<dbReference type="KEGG" id="muo:115473397"/>
<keyword evidence="4 7" id="KW-0472">Membrane</keyword>
<proteinExistence type="inferred from homology"/>
<feature type="transmembrane region" description="Helical" evidence="7">
    <location>
        <begin position="222"/>
        <end position="241"/>
    </location>
</feature>
<keyword evidence="2 7" id="KW-0812">Transmembrane</keyword>
<evidence type="ECO:0000259" key="8">
    <source>
        <dbReference type="Pfam" id="PF01490"/>
    </source>
</evidence>